<comment type="caution">
    <text evidence="2">The sequence shown here is derived from an EMBL/GenBank/DDBJ whole genome shotgun (WGS) entry which is preliminary data.</text>
</comment>
<name>A0A1V2LAE3_CYBFA</name>
<sequence length="286" mass="32177">MPIPVPTSTPRRRSSLSSDSTHVRVLDYPVFKPCFRCERKHNAQVTNKLRKINKLNNLLGSMQESLLHGMTSGMESKPYKFQAVLSTGVSTTKAIKMSFEAKFYTWQDGSSSPFVGTINLSDEGFVCDKFPGIPVKARSRIQLMICNAEGSLLRHVIMRYNVRKLKDGCKVFIRQSTDDYTMHVNFINVGGSFYIFGDMKVIFHNHVLNEENEGEMKRVVGKPSKVDLSYYLDGCQLCTVIDESDTIHEDLNQMSLEVDSDLSTEATPSDKKQPMVLVGSGTKELL</sequence>
<dbReference type="SMART" id="SM01177">
    <property type="entry name" value="DUF4210"/>
    <property type="match status" value="1"/>
</dbReference>
<feature type="domain" description="Atos-like conserved" evidence="1">
    <location>
        <begin position="58"/>
        <end position="115"/>
    </location>
</feature>
<dbReference type="InterPro" id="IPR025261">
    <property type="entry name" value="Atos-like_cons_dom"/>
</dbReference>
<gene>
    <name evidence="2" type="ORF">BON22_1183</name>
</gene>
<dbReference type="AlphaFoldDB" id="A0A1V2LAE3"/>
<dbReference type="EMBL" id="MPUK01000002">
    <property type="protein sequence ID" value="ONH68813.1"/>
    <property type="molecule type" value="Genomic_DNA"/>
</dbReference>
<evidence type="ECO:0000313" key="3">
    <source>
        <dbReference type="Proteomes" id="UP000189513"/>
    </source>
</evidence>
<evidence type="ECO:0000313" key="2">
    <source>
        <dbReference type="EMBL" id="ONH68813.1"/>
    </source>
</evidence>
<reference evidence="3" key="1">
    <citation type="journal article" date="2017" name="Genome Announc.">
        <title>Genome sequences of Cyberlindnera fabianii 65, Pichia kudriavzevii 129, and Saccharomyces cerevisiae 131 isolated from fermented masau fruits in Zimbabwe.</title>
        <authorList>
            <person name="van Rijswijck I.M.H."/>
            <person name="Derks M.F.L."/>
            <person name="Abee T."/>
            <person name="de Ridder D."/>
            <person name="Smid E.J."/>
        </authorList>
    </citation>
    <scope>NUCLEOTIDE SEQUENCE [LARGE SCALE GENOMIC DNA]</scope>
    <source>
        <strain evidence="3">65</strain>
    </source>
</reference>
<keyword evidence="3" id="KW-1185">Reference proteome</keyword>
<proteinExistence type="predicted"/>
<dbReference type="PANTHER" id="PTHR13199">
    <property type="entry name" value="GH03947P"/>
    <property type="match status" value="1"/>
</dbReference>
<evidence type="ECO:0000259" key="1">
    <source>
        <dbReference type="SMART" id="SM01177"/>
    </source>
</evidence>
<accession>A0A1V2LAE3</accession>
<dbReference type="InterPro" id="IPR051506">
    <property type="entry name" value="ATOS_Transcription_Regulators"/>
</dbReference>
<dbReference type="VEuPathDB" id="FungiDB:BON22_1183"/>
<dbReference type="PANTHER" id="PTHR13199:SF11">
    <property type="entry name" value="PROTEIN ATOSSA"/>
    <property type="match status" value="1"/>
</dbReference>
<protein>
    <recommendedName>
        <fullName evidence="1">Atos-like conserved domain-containing protein</fullName>
    </recommendedName>
</protein>
<dbReference type="Proteomes" id="UP000189513">
    <property type="component" value="Unassembled WGS sequence"/>
</dbReference>
<organism evidence="2 3">
    <name type="scientific">Cyberlindnera fabianii</name>
    <name type="common">Yeast</name>
    <name type="synonym">Hansenula fabianii</name>
    <dbReference type="NCBI Taxonomy" id="36022"/>
    <lineage>
        <taxon>Eukaryota</taxon>
        <taxon>Fungi</taxon>
        <taxon>Dikarya</taxon>
        <taxon>Ascomycota</taxon>
        <taxon>Saccharomycotina</taxon>
        <taxon>Saccharomycetes</taxon>
        <taxon>Phaffomycetales</taxon>
        <taxon>Phaffomycetaceae</taxon>
        <taxon>Cyberlindnera</taxon>
    </lineage>
</organism>
<dbReference type="Pfam" id="PF13915">
    <property type="entry name" value="DUF4210"/>
    <property type="match status" value="1"/>
</dbReference>